<evidence type="ECO:0000256" key="2">
    <source>
        <dbReference type="ARBA" id="ARBA00010690"/>
    </source>
</evidence>
<keyword evidence="9 13" id="KW-1133">Transmembrane helix</keyword>
<keyword evidence="15" id="KW-0969">Cilium</keyword>
<dbReference type="InterPro" id="IPR006135">
    <property type="entry name" value="T3SS_substrate_exporter"/>
</dbReference>
<evidence type="ECO:0000313" key="15">
    <source>
        <dbReference type="EMBL" id="RKF19493.1"/>
    </source>
</evidence>
<organism evidence="15 16">
    <name type="scientific">Alginatibacterium sediminis</name>
    <dbReference type="NCBI Taxonomy" id="2164068"/>
    <lineage>
        <taxon>Bacteria</taxon>
        <taxon>Pseudomonadati</taxon>
        <taxon>Pseudomonadota</taxon>
        <taxon>Gammaproteobacteria</taxon>
        <taxon>Alteromonadales</taxon>
        <taxon>Alteromonadaceae</taxon>
        <taxon>Alginatibacterium</taxon>
    </lineage>
</organism>
<keyword evidence="5 13" id="KW-1003">Cell membrane</keyword>
<dbReference type="OrthoDB" id="9807950at2"/>
<evidence type="ECO:0000256" key="5">
    <source>
        <dbReference type="ARBA" id="ARBA00022475"/>
    </source>
</evidence>
<dbReference type="InterPro" id="IPR029025">
    <property type="entry name" value="T3SS_substrate_exporter_C"/>
</dbReference>
<comment type="subcellular location">
    <subcellularLocation>
        <location evidence="1">Cell membrane</location>
        <topology evidence="1">Multi-pass membrane protein</topology>
    </subcellularLocation>
</comment>
<evidence type="ECO:0000256" key="12">
    <source>
        <dbReference type="ARBA" id="ARBA00025078"/>
    </source>
</evidence>
<dbReference type="GO" id="GO:0009306">
    <property type="term" value="P:protein secretion"/>
    <property type="evidence" value="ECO:0007669"/>
    <property type="project" value="InterPro"/>
</dbReference>
<keyword evidence="11 13" id="KW-1006">Bacterial flagellum protein export</keyword>
<dbReference type="NCBIfam" id="TIGR00328">
    <property type="entry name" value="flhB"/>
    <property type="match status" value="1"/>
</dbReference>
<dbReference type="FunFam" id="3.40.1690.10:FF:000001">
    <property type="entry name" value="Flagellar biosynthetic protein FlhB"/>
    <property type="match status" value="1"/>
</dbReference>
<keyword evidence="16" id="KW-1185">Reference proteome</keyword>
<keyword evidence="15" id="KW-0966">Cell projection</keyword>
<accession>A0A420EFQ6</accession>
<evidence type="ECO:0000256" key="8">
    <source>
        <dbReference type="ARBA" id="ARBA00022927"/>
    </source>
</evidence>
<evidence type="ECO:0000256" key="7">
    <source>
        <dbReference type="ARBA" id="ARBA00022795"/>
    </source>
</evidence>
<feature type="transmembrane region" description="Helical" evidence="13">
    <location>
        <begin position="188"/>
        <end position="213"/>
    </location>
</feature>
<evidence type="ECO:0000256" key="1">
    <source>
        <dbReference type="ARBA" id="ARBA00004651"/>
    </source>
</evidence>
<evidence type="ECO:0000256" key="11">
    <source>
        <dbReference type="ARBA" id="ARBA00023225"/>
    </source>
</evidence>
<protein>
    <recommendedName>
        <fullName evidence="3 13">Flagellar biosynthetic protein FlhB</fullName>
    </recommendedName>
</protein>
<keyword evidence="10 13" id="KW-0472">Membrane</keyword>
<comment type="caution">
    <text evidence="15">The sequence shown here is derived from an EMBL/GenBank/DDBJ whole genome shotgun (WGS) entry which is preliminary data.</text>
</comment>
<sequence>MADTDQERTEDPTEKKLADARKEGQIARSKELGTAAVLISAAIAMMMFGSGLGKGLAEVMRLGFSLEREQLYDVNLLFATIKNMVSGLVAPLIGIMAVILFAAVAGNIALGGMNFSWKAAAPKPSKMSPLKGLKRMFGIQSLVELIKSIMKVFIIAGVVWWILDWQFKSILTLSLQSLPGSVYNALDMLSWMFLALVCSLLLITLVDVPYQIWNHAKQLKMTKQEIKDEHKNSEGNPEVKGRIRRLQMEMAARRMMSDIPTADVIVTNPTHYAVAIRYDQKGTGAPMVVAKGVDEVAMKIQEIARHYDVPIMAAPPLARSIYHTSKIGQEIPEGLYIAVAQILAYVYQLAQFKKGRAGRPKKIDQNFPIPDELKY</sequence>
<dbReference type="EMBL" id="RAQO01000004">
    <property type="protein sequence ID" value="RKF19493.1"/>
    <property type="molecule type" value="Genomic_DNA"/>
</dbReference>
<dbReference type="Gene3D" id="6.10.250.2080">
    <property type="match status" value="1"/>
</dbReference>
<keyword evidence="15" id="KW-0282">Flagellum</keyword>
<comment type="similarity">
    <text evidence="2 13">Belongs to the type III secretion exporter family.</text>
</comment>
<dbReference type="Gene3D" id="3.40.1690.10">
    <property type="entry name" value="secretion proteins EscU"/>
    <property type="match status" value="1"/>
</dbReference>
<keyword evidence="8 13" id="KW-0653">Protein transport</keyword>
<dbReference type="Proteomes" id="UP000286482">
    <property type="component" value="Unassembled WGS sequence"/>
</dbReference>
<dbReference type="PANTHER" id="PTHR30531">
    <property type="entry name" value="FLAGELLAR BIOSYNTHETIC PROTEIN FLHB"/>
    <property type="match status" value="1"/>
</dbReference>
<dbReference type="AlphaFoldDB" id="A0A420EFQ6"/>
<feature type="region of interest" description="Disordered" evidence="14">
    <location>
        <begin position="1"/>
        <end position="22"/>
    </location>
</feature>
<dbReference type="Pfam" id="PF01312">
    <property type="entry name" value="Bac_export_2"/>
    <property type="match status" value="1"/>
</dbReference>
<feature type="transmembrane region" description="Helical" evidence="13">
    <location>
        <begin position="92"/>
        <end position="115"/>
    </location>
</feature>
<evidence type="ECO:0000256" key="6">
    <source>
        <dbReference type="ARBA" id="ARBA00022692"/>
    </source>
</evidence>
<evidence type="ECO:0000256" key="14">
    <source>
        <dbReference type="SAM" id="MobiDB-lite"/>
    </source>
</evidence>
<dbReference type="RefSeq" id="WP_120353499.1">
    <property type="nucleotide sequence ID" value="NZ_RAQO01000004.1"/>
</dbReference>
<evidence type="ECO:0000256" key="3">
    <source>
        <dbReference type="ARBA" id="ARBA00021622"/>
    </source>
</evidence>
<dbReference type="PANTHER" id="PTHR30531:SF12">
    <property type="entry name" value="FLAGELLAR BIOSYNTHETIC PROTEIN FLHB"/>
    <property type="match status" value="1"/>
</dbReference>
<reference evidence="15 16" key="1">
    <citation type="submission" date="2018-09" db="EMBL/GenBank/DDBJ databases">
        <authorList>
            <person name="Wang Z."/>
        </authorList>
    </citation>
    <scope>NUCLEOTIDE SEQUENCE [LARGE SCALE GENOMIC DNA]</scope>
    <source>
        <strain evidence="15 16">ALS 81</strain>
    </source>
</reference>
<evidence type="ECO:0000256" key="10">
    <source>
        <dbReference type="ARBA" id="ARBA00023136"/>
    </source>
</evidence>
<dbReference type="PRINTS" id="PR00950">
    <property type="entry name" value="TYPE3IMSPROT"/>
</dbReference>
<evidence type="ECO:0000256" key="13">
    <source>
        <dbReference type="RuleBase" id="RU364091"/>
    </source>
</evidence>
<evidence type="ECO:0000313" key="16">
    <source>
        <dbReference type="Proteomes" id="UP000286482"/>
    </source>
</evidence>
<gene>
    <name evidence="13 15" type="primary">flhB</name>
    <name evidence="15" type="ORF">DBZ36_03230</name>
</gene>
<dbReference type="SUPFAM" id="SSF160544">
    <property type="entry name" value="EscU C-terminal domain-like"/>
    <property type="match status" value="1"/>
</dbReference>
<name>A0A420EFQ6_9ALTE</name>
<feature type="transmembrane region" description="Helical" evidence="13">
    <location>
        <begin position="136"/>
        <end position="163"/>
    </location>
</feature>
<feature type="transmembrane region" description="Helical" evidence="13">
    <location>
        <begin position="32"/>
        <end position="52"/>
    </location>
</feature>
<dbReference type="GO" id="GO:0005886">
    <property type="term" value="C:plasma membrane"/>
    <property type="evidence" value="ECO:0007669"/>
    <property type="project" value="UniProtKB-SubCell"/>
</dbReference>
<keyword evidence="6 13" id="KW-0812">Transmembrane</keyword>
<evidence type="ECO:0000256" key="9">
    <source>
        <dbReference type="ARBA" id="ARBA00022989"/>
    </source>
</evidence>
<evidence type="ECO:0000256" key="4">
    <source>
        <dbReference type="ARBA" id="ARBA00022448"/>
    </source>
</evidence>
<dbReference type="InterPro" id="IPR006136">
    <property type="entry name" value="FlhB"/>
</dbReference>
<proteinExistence type="inferred from homology"/>
<keyword evidence="7 13" id="KW-1005">Bacterial flagellum biogenesis</keyword>
<dbReference type="GO" id="GO:0044780">
    <property type="term" value="P:bacterial-type flagellum assembly"/>
    <property type="evidence" value="ECO:0007669"/>
    <property type="project" value="InterPro"/>
</dbReference>
<keyword evidence="4 13" id="KW-0813">Transport</keyword>
<comment type="function">
    <text evidence="12 13">Required for formation of the rod structure in the basal body of the flagellar apparatus. Together with FliI and FliH, may constitute the export apparatus of flagellin.</text>
</comment>